<keyword evidence="2" id="KW-1185">Reference proteome</keyword>
<organism evidence="1 2">
    <name type="scientific">Actinomadura nitritigenes</name>
    <dbReference type="NCBI Taxonomy" id="134602"/>
    <lineage>
        <taxon>Bacteria</taxon>
        <taxon>Bacillati</taxon>
        <taxon>Actinomycetota</taxon>
        <taxon>Actinomycetes</taxon>
        <taxon>Streptosporangiales</taxon>
        <taxon>Thermomonosporaceae</taxon>
        <taxon>Actinomadura</taxon>
    </lineage>
</organism>
<name>A0ABS3QY47_9ACTN</name>
<evidence type="ECO:0000313" key="1">
    <source>
        <dbReference type="EMBL" id="MBO2438911.1"/>
    </source>
</evidence>
<sequence>MIIGTAAAFVLLLTFATAIWWKFFYEPPISGPIAEAFTKAAPVRPADSDGANKSLTDSSLFSHAPDPCKLLQSLGEFTDTVKDAGSCRHVSEVADGYKTYEVRATAVPKATDGGAVAEAVRRYDALAREAHGPAFSENDAKFKHFFSALTGPGEQAFTRYTYMQSNLHGYLHYSGAEVVFRARNLVVEVRVQSPDDKRSRQLNLVYAAACKIAPTLKP</sequence>
<dbReference type="EMBL" id="JAGEOK010000009">
    <property type="protein sequence ID" value="MBO2438911.1"/>
    <property type="molecule type" value="Genomic_DNA"/>
</dbReference>
<comment type="caution">
    <text evidence="1">The sequence shown here is derived from an EMBL/GenBank/DDBJ whole genome shotgun (WGS) entry which is preliminary data.</text>
</comment>
<evidence type="ECO:0000313" key="2">
    <source>
        <dbReference type="Proteomes" id="UP000666915"/>
    </source>
</evidence>
<protein>
    <recommendedName>
        <fullName evidence="3">PknH-like extracellular domain-containing protein</fullName>
    </recommendedName>
</protein>
<proteinExistence type="predicted"/>
<dbReference type="Proteomes" id="UP000666915">
    <property type="component" value="Unassembled WGS sequence"/>
</dbReference>
<evidence type="ECO:0008006" key="3">
    <source>
        <dbReference type="Google" id="ProtNLM"/>
    </source>
</evidence>
<accession>A0ABS3QY47</accession>
<gene>
    <name evidence="1" type="ORF">J4557_15425</name>
</gene>
<dbReference type="RefSeq" id="WP_208267220.1">
    <property type="nucleotide sequence ID" value="NZ_BAAAGM010000031.1"/>
</dbReference>
<reference evidence="1 2" key="1">
    <citation type="submission" date="2021-03" db="EMBL/GenBank/DDBJ databases">
        <authorList>
            <person name="Kanchanasin P."/>
            <person name="Saeng-In P."/>
            <person name="Phongsopitanun W."/>
            <person name="Yuki M."/>
            <person name="Kudo T."/>
            <person name="Ohkuma M."/>
            <person name="Tanasupawat S."/>
        </authorList>
    </citation>
    <scope>NUCLEOTIDE SEQUENCE [LARGE SCALE GENOMIC DNA]</scope>
    <source>
        <strain evidence="1 2">L46</strain>
    </source>
</reference>